<gene>
    <name evidence="6" type="ORF">BCR44DRAFT_1438633</name>
</gene>
<evidence type="ECO:0000256" key="3">
    <source>
        <dbReference type="HAMAP-Rule" id="MF_03167"/>
    </source>
</evidence>
<dbReference type="InterPro" id="IPR031167">
    <property type="entry name" value="G_OBG"/>
</dbReference>
<keyword evidence="2 3" id="KW-0067">ATP-binding</keyword>
<comment type="subunit">
    <text evidence="3">Monomer.</text>
</comment>
<evidence type="ECO:0000259" key="5">
    <source>
        <dbReference type="PROSITE" id="PS51880"/>
    </source>
</evidence>
<dbReference type="PANTHER" id="PTHR23305">
    <property type="entry name" value="OBG GTPASE FAMILY"/>
    <property type="match status" value="1"/>
</dbReference>
<dbReference type="GO" id="GO:0005737">
    <property type="term" value="C:cytoplasm"/>
    <property type="evidence" value="ECO:0007669"/>
    <property type="project" value="UniProtKB-SubCell"/>
</dbReference>
<evidence type="ECO:0000259" key="4">
    <source>
        <dbReference type="PROSITE" id="PS51710"/>
    </source>
</evidence>
<dbReference type="InterPro" id="IPR027417">
    <property type="entry name" value="P-loop_NTPase"/>
</dbReference>
<reference evidence="6 7" key="1">
    <citation type="submission" date="2016-07" db="EMBL/GenBank/DDBJ databases">
        <title>Pervasive Adenine N6-methylation of Active Genes in Fungi.</title>
        <authorList>
            <consortium name="DOE Joint Genome Institute"/>
            <person name="Mondo S.J."/>
            <person name="Dannebaum R.O."/>
            <person name="Kuo R.C."/>
            <person name="Labutti K."/>
            <person name="Haridas S."/>
            <person name="Kuo A."/>
            <person name="Salamov A."/>
            <person name="Ahrendt S.R."/>
            <person name="Lipzen A."/>
            <person name="Sullivan W."/>
            <person name="Andreopoulos W.B."/>
            <person name="Clum A."/>
            <person name="Lindquist E."/>
            <person name="Daum C."/>
            <person name="Ramamoorthy G.K."/>
            <person name="Gryganskyi A."/>
            <person name="Culley D."/>
            <person name="Magnuson J.K."/>
            <person name="James T.Y."/>
            <person name="O'Malley M.A."/>
            <person name="Stajich J.E."/>
            <person name="Spatafora J.W."/>
            <person name="Visel A."/>
            <person name="Grigoriev I.V."/>
        </authorList>
    </citation>
    <scope>NUCLEOTIDE SEQUENCE [LARGE SCALE GENOMIC DNA]</scope>
    <source>
        <strain evidence="6 7">PL171</strain>
    </source>
</reference>
<feature type="domain" description="OBG-type G" evidence="4">
    <location>
        <begin position="65"/>
        <end position="330"/>
    </location>
</feature>
<evidence type="ECO:0000313" key="7">
    <source>
        <dbReference type="Proteomes" id="UP000193411"/>
    </source>
</evidence>
<dbReference type="SUPFAM" id="SSF52540">
    <property type="entry name" value="P-loop containing nucleoside triphosphate hydrolases"/>
    <property type="match status" value="1"/>
</dbReference>
<dbReference type="NCBIfam" id="TIGR00092">
    <property type="entry name" value="redox-regulated ATPase YchF"/>
    <property type="match status" value="1"/>
</dbReference>
<dbReference type="OrthoDB" id="424823at2759"/>
<dbReference type="GO" id="GO:0005525">
    <property type="term" value="F:GTP binding"/>
    <property type="evidence" value="ECO:0007669"/>
    <property type="project" value="InterPro"/>
</dbReference>
<dbReference type="AlphaFoldDB" id="A0A1Y2HFE8"/>
<comment type="function">
    <text evidence="3">Hydrolyzes ATP, and can also hydrolyze GTP with lower efficiency. Has lower affinity for GTP.</text>
</comment>
<dbReference type="SUPFAM" id="SSF81271">
    <property type="entry name" value="TGS-like"/>
    <property type="match status" value="1"/>
</dbReference>
<dbReference type="PROSITE" id="PS51880">
    <property type="entry name" value="TGS"/>
    <property type="match status" value="1"/>
</dbReference>
<feature type="binding site" evidence="3">
    <location>
        <position position="278"/>
    </location>
    <ligand>
        <name>ATP</name>
        <dbReference type="ChEBI" id="CHEBI:30616"/>
    </ligand>
</feature>
<dbReference type="FunFam" id="3.10.20.30:FF:000001">
    <property type="entry name" value="Ribosome-binding ATPase YchF"/>
    <property type="match status" value="1"/>
</dbReference>
<dbReference type="STRING" id="765915.A0A1Y2HFE8"/>
<evidence type="ECO:0000256" key="1">
    <source>
        <dbReference type="ARBA" id="ARBA00022741"/>
    </source>
</evidence>
<dbReference type="Gene3D" id="3.40.50.300">
    <property type="entry name" value="P-loop containing nucleotide triphosphate hydrolases"/>
    <property type="match status" value="1"/>
</dbReference>
<dbReference type="FunFam" id="1.10.150.300:FF:000001">
    <property type="entry name" value="Ribosome-binding ATPase YchF"/>
    <property type="match status" value="1"/>
</dbReference>
<evidence type="ECO:0000313" key="6">
    <source>
        <dbReference type="EMBL" id="ORZ33265.1"/>
    </source>
</evidence>
<dbReference type="CDD" id="cd04867">
    <property type="entry name" value="TGS_YchF_OLA1"/>
    <property type="match status" value="1"/>
</dbReference>
<comment type="caution">
    <text evidence="6">The sequence shown here is derived from an EMBL/GenBank/DDBJ whole genome shotgun (WGS) entry which is preliminary data.</text>
</comment>
<dbReference type="InterPro" id="IPR041706">
    <property type="entry name" value="YchF_N"/>
</dbReference>
<keyword evidence="3" id="KW-0963">Cytoplasm</keyword>
<dbReference type="Pfam" id="PF06071">
    <property type="entry name" value="YchF-GTPase_C"/>
    <property type="match status" value="1"/>
</dbReference>
<dbReference type="HAMAP" id="MF_00944">
    <property type="entry name" value="YchF_OLA1_ATPase"/>
    <property type="match status" value="1"/>
</dbReference>
<dbReference type="InterPro" id="IPR012676">
    <property type="entry name" value="TGS-like"/>
</dbReference>
<dbReference type="PRINTS" id="PR00326">
    <property type="entry name" value="GTP1OBG"/>
</dbReference>
<feature type="binding site" evidence="3">
    <location>
        <begin position="74"/>
        <end position="79"/>
    </location>
    <ligand>
        <name>ATP</name>
        <dbReference type="ChEBI" id="CHEBI:30616"/>
    </ligand>
</feature>
<dbReference type="InterPro" id="IPR004095">
    <property type="entry name" value="TGS"/>
</dbReference>
<dbReference type="GO" id="GO:0043023">
    <property type="term" value="F:ribosomal large subunit binding"/>
    <property type="evidence" value="ECO:0007669"/>
    <property type="project" value="UniProtKB-UniRule"/>
</dbReference>
<name>A0A1Y2HFE8_9FUNG</name>
<protein>
    <recommendedName>
        <fullName evidence="3">Obg-like ATPase 1</fullName>
    </recommendedName>
</protein>
<sequence length="445" mass="47891">MHSTLSPSFSTSPWRRALNSHGNVALLAATLAPSLCSSQYRFYAKPATASTDDAKPLLGRPSNNLRLGVVGLPNVGKSTLFNVLTSSNVLAANYPFATIDPAEGKVAVPDTRFDALCRMYSPQSAVPAKLSITDIAGLVRGAASGAGLGNAFLSHIRAVDGIYHVVRCFKDAGIVHVEESGVDPARDLGIISDELRLKDMEFLEKEVEEMKKKSGRAGQGAAELKARQDELRIVEKVCEWVAGQNRDVRHGDWTSDEVTVINRLQLLTAKPVVYLANVDEETYVSGKSDEVKMAKEWVEAYSPGDKVIPVAGALEDALCELDEAERIEYLSSLGNGNVQSALPSIIVSGYEALSLINFFTAGPGEVRSWTIRKGSKAPQAAGVIHTDFERGFIAAEVMEFADLAALGSEAAVKAAGKYSQRGKEYTVQSGDVCFFKFNVTKGNKK</sequence>
<dbReference type="CDD" id="cd01900">
    <property type="entry name" value="YchF"/>
    <property type="match status" value="1"/>
</dbReference>
<dbReference type="PANTHER" id="PTHR23305:SF11">
    <property type="entry name" value="OBG-LIKE ATPASE 1"/>
    <property type="match status" value="1"/>
</dbReference>
<organism evidence="6 7">
    <name type="scientific">Catenaria anguillulae PL171</name>
    <dbReference type="NCBI Taxonomy" id="765915"/>
    <lineage>
        <taxon>Eukaryota</taxon>
        <taxon>Fungi</taxon>
        <taxon>Fungi incertae sedis</taxon>
        <taxon>Blastocladiomycota</taxon>
        <taxon>Blastocladiomycetes</taxon>
        <taxon>Blastocladiales</taxon>
        <taxon>Catenariaceae</taxon>
        <taxon>Catenaria</taxon>
    </lineage>
</organism>
<accession>A0A1Y2HFE8</accession>
<comment type="subcellular location">
    <subcellularLocation>
        <location evidence="3">Cytoplasm</location>
    </subcellularLocation>
</comment>
<dbReference type="InterPro" id="IPR004396">
    <property type="entry name" value="ATPase_YchF/OLA1"/>
</dbReference>
<comment type="similarity">
    <text evidence="3">Belongs to the TRAFAC class OBG-HflX-like GTPase superfamily. OBG GTPase family. YchF/OLA1 subfamily.</text>
</comment>
<dbReference type="Proteomes" id="UP000193411">
    <property type="component" value="Unassembled WGS sequence"/>
</dbReference>
<dbReference type="InterPro" id="IPR013029">
    <property type="entry name" value="YchF_C"/>
</dbReference>
<dbReference type="InterPro" id="IPR012675">
    <property type="entry name" value="Beta-grasp_dom_sf"/>
</dbReference>
<dbReference type="Gene3D" id="3.10.20.30">
    <property type="match status" value="1"/>
</dbReference>
<keyword evidence="3" id="KW-0378">Hydrolase</keyword>
<feature type="domain" description="TGS" evidence="5">
    <location>
        <begin position="354"/>
        <end position="437"/>
    </location>
</feature>
<dbReference type="EMBL" id="MCFL01000037">
    <property type="protein sequence ID" value="ORZ33265.1"/>
    <property type="molecule type" value="Genomic_DNA"/>
</dbReference>
<dbReference type="InterPro" id="IPR006073">
    <property type="entry name" value="GTP-bd"/>
</dbReference>
<keyword evidence="1 3" id="KW-0547">Nucleotide-binding</keyword>
<evidence type="ECO:0000256" key="2">
    <source>
        <dbReference type="ARBA" id="ARBA00022840"/>
    </source>
</evidence>
<dbReference type="InterPro" id="IPR023192">
    <property type="entry name" value="TGS-like_dom_sf"/>
</dbReference>
<dbReference type="GO" id="GO:0016887">
    <property type="term" value="F:ATP hydrolysis activity"/>
    <property type="evidence" value="ECO:0007669"/>
    <property type="project" value="UniProtKB-UniRule"/>
</dbReference>
<dbReference type="Gene3D" id="1.10.150.300">
    <property type="entry name" value="TGS-like domain"/>
    <property type="match status" value="1"/>
</dbReference>
<dbReference type="GO" id="GO:0005524">
    <property type="term" value="F:ATP binding"/>
    <property type="evidence" value="ECO:0007669"/>
    <property type="project" value="UniProtKB-UniRule"/>
</dbReference>
<dbReference type="PROSITE" id="PS51710">
    <property type="entry name" value="G_OBG"/>
    <property type="match status" value="1"/>
</dbReference>
<proteinExistence type="inferred from homology"/>
<keyword evidence="7" id="KW-1185">Reference proteome</keyword>
<dbReference type="Pfam" id="PF01926">
    <property type="entry name" value="MMR_HSR1"/>
    <property type="match status" value="1"/>
</dbReference>